<dbReference type="InterPro" id="IPR004360">
    <property type="entry name" value="Glyas_Fos-R_dOase_dom"/>
</dbReference>
<dbReference type="GO" id="GO:0046872">
    <property type="term" value="F:metal ion binding"/>
    <property type="evidence" value="ECO:0007669"/>
    <property type="project" value="UniProtKB-KW"/>
</dbReference>
<dbReference type="EMBL" id="JACPUR010000017">
    <property type="protein sequence ID" value="MBI3127402.1"/>
    <property type="molecule type" value="Genomic_DNA"/>
</dbReference>
<comment type="caution">
    <text evidence="4">The sequence shown here is derived from an EMBL/GenBank/DDBJ whole genome shotgun (WGS) entry which is preliminary data.</text>
</comment>
<evidence type="ECO:0000313" key="5">
    <source>
        <dbReference type="Proteomes" id="UP000782312"/>
    </source>
</evidence>
<name>A0A932HY40_UNCTE</name>
<proteinExistence type="predicted"/>
<reference evidence="4" key="1">
    <citation type="submission" date="2020-07" db="EMBL/GenBank/DDBJ databases">
        <title>Huge and variable diversity of episymbiotic CPR bacteria and DPANN archaea in groundwater ecosystems.</title>
        <authorList>
            <person name="He C.Y."/>
            <person name="Keren R."/>
            <person name="Whittaker M."/>
            <person name="Farag I.F."/>
            <person name="Doudna J."/>
            <person name="Cate J.H.D."/>
            <person name="Banfield J.F."/>
        </authorList>
    </citation>
    <scope>NUCLEOTIDE SEQUENCE</scope>
    <source>
        <strain evidence="4">NC_groundwater_763_Ag_S-0.2um_68_21</strain>
    </source>
</reference>
<dbReference type="GO" id="GO:0004493">
    <property type="term" value="F:methylmalonyl-CoA epimerase activity"/>
    <property type="evidence" value="ECO:0007669"/>
    <property type="project" value="TreeGrafter"/>
</dbReference>
<dbReference type="InterPro" id="IPR029068">
    <property type="entry name" value="Glyas_Bleomycin-R_OHBP_Dase"/>
</dbReference>
<evidence type="ECO:0000313" key="4">
    <source>
        <dbReference type="EMBL" id="MBI3127402.1"/>
    </source>
</evidence>
<accession>A0A932HY40</accession>
<dbReference type="GO" id="GO:0046491">
    <property type="term" value="P:L-methylmalonyl-CoA metabolic process"/>
    <property type="evidence" value="ECO:0007669"/>
    <property type="project" value="TreeGrafter"/>
</dbReference>
<dbReference type="InterPro" id="IPR037523">
    <property type="entry name" value="VOC_core"/>
</dbReference>
<gene>
    <name evidence="4" type="ORF">HYZ11_07340</name>
</gene>
<feature type="region of interest" description="Disordered" evidence="2">
    <location>
        <begin position="152"/>
        <end position="177"/>
    </location>
</feature>
<dbReference type="SUPFAM" id="SSF54593">
    <property type="entry name" value="Glyoxalase/Bleomycin resistance protein/Dihydroxybiphenyl dioxygenase"/>
    <property type="match status" value="1"/>
</dbReference>
<dbReference type="GO" id="GO:0004462">
    <property type="term" value="F:lactoylglutathione lyase activity"/>
    <property type="evidence" value="ECO:0007669"/>
    <property type="project" value="InterPro"/>
</dbReference>
<protein>
    <submittedName>
        <fullName evidence="4">VOC family protein</fullName>
    </submittedName>
</protein>
<evidence type="ECO:0000256" key="1">
    <source>
        <dbReference type="ARBA" id="ARBA00022723"/>
    </source>
</evidence>
<dbReference type="AlphaFoldDB" id="A0A932HY40"/>
<sequence length="177" mass="20316">MKRMIEHVAIRVTDIDKSIAFYRDIMGFKPVGRRHIAGGEIEQIAFRVGEDIFVLFHSPHFQKADEDLDFDSRQISDIVSGKARVSERKWRGGMDHVAFCMEEAEYRAVLERCRQHGVHIHRGEEKNLGAFGVGYATYFYDPDNIELEIKRYDDPPERPGPEWYASGKAMEAAAPKA</sequence>
<dbReference type="Gene3D" id="3.10.180.10">
    <property type="entry name" value="2,3-Dihydroxybiphenyl 1,2-Dioxygenase, domain 1"/>
    <property type="match status" value="1"/>
</dbReference>
<evidence type="ECO:0000259" key="3">
    <source>
        <dbReference type="PROSITE" id="PS51819"/>
    </source>
</evidence>
<evidence type="ECO:0000256" key="2">
    <source>
        <dbReference type="SAM" id="MobiDB-lite"/>
    </source>
</evidence>
<dbReference type="PROSITE" id="PS00934">
    <property type="entry name" value="GLYOXALASE_I_1"/>
    <property type="match status" value="1"/>
</dbReference>
<dbReference type="InterPro" id="IPR018146">
    <property type="entry name" value="Glyoxalase_1_CS"/>
</dbReference>
<organism evidence="4 5">
    <name type="scientific">Tectimicrobiota bacterium</name>
    <dbReference type="NCBI Taxonomy" id="2528274"/>
    <lineage>
        <taxon>Bacteria</taxon>
        <taxon>Pseudomonadati</taxon>
        <taxon>Nitrospinota/Tectimicrobiota group</taxon>
        <taxon>Candidatus Tectimicrobiota</taxon>
    </lineage>
</organism>
<keyword evidence="1" id="KW-0479">Metal-binding</keyword>
<dbReference type="InterPro" id="IPR051785">
    <property type="entry name" value="MMCE/EMCE_epimerase"/>
</dbReference>
<dbReference type="PANTHER" id="PTHR43048">
    <property type="entry name" value="METHYLMALONYL-COA EPIMERASE"/>
    <property type="match status" value="1"/>
</dbReference>
<dbReference type="Proteomes" id="UP000782312">
    <property type="component" value="Unassembled WGS sequence"/>
</dbReference>
<dbReference type="PROSITE" id="PS51819">
    <property type="entry name" value="VOC"/>
    <property type="match status" value="1"/>
</dbReference>
<feature type="domain" description="VOC" evidence="3">
    <location>
        <begin position="4"/>
        <end position="152"/>
    </location>
</feature>
<dbReference type="Pfam" id="PF00903">
    <property type="entry name" value="Glyoxalase"/>
    <property type="match status" value="1"/>
</dbReference>
<dbReference type="PANTHER" id="PTHR43048:SF3">
    <property type="entry name" value="METHYLMALONYL-COA EPIMERASE, MITOCHONDRIAL"/>
    <property type="match status" value="1"/>
</dbReference>